<sequence>MRRLLTALVILLVVLVAGMSALVLLVNPNDFRAYMVKKVEQRSGYHLTLEGDLRWHVWPQLSILAGRMTLTAPGAKAPVISAENMRLDVKLLPLISHQLYVKQVMLKNAVIRLTPESEEQALPGAPIAPGGNQADDASESAWKFDIDNLRVVDSLLIWQRANNEQINVRDINLTLQQHGLHQAQMELSSRVNRDQRDLAFTLAADLDLQQYPRQVSAKVTQFNYQLEGADIPAAGINGEGSVQMVYQQSPRQIVLSQLALSANDNQLAGEIGAQFGPTPSYTLNLSSNHLNLDALSGWQNKTADEAQAAQSITSAPVIANQAEDPQQNLQILRDFNAQLSLKAEQVVYRGLIISQLQAQADNQQGLLTVKSLSGNVAGGDFAFPGSLDVRGNKPVIKLQPRLQQVELGDVLKAFGMPLVLTGAFSMQGDLTGDRFTASSLEHRWQGTAEMAMKNAQLHGLNIQQLIQQAVARNDSSVRGQDSYQRYTEVQQISTKGSLRNGTVTLSDLKADSALLSLTGGGTLDMPGKQCDMTLNVLVTGGWQGDNALIAQLRRTPIPLRVYGPWEQLNYQLQVEQLLRNALQDRAKEALNKWADKNKNSHEGQDLKKLLDKL</sequence>
<evidence type="ECO:0000259" key="1">
    <source>
        <dbReference type="Pfam" id="PF05170"/>
    </source>
</evidence>
<dbReference type="STRING" id="2034155.BMI79_05825"/>
<dbReference type="EMBL" id="MOXD01000002">
    <property type="protein sequence ID" value="OMQ25819.1"/>
    <property type="molecule type" value="Genomic_DNA"/>
</dbReference>
<dbReference type="InterPro" id="IPR007844">
    <property type="entry name" value="AsmA"/>
</dbReference>
<protein>
    <submittedName>
        <fullName evidence="2">Outer membrane assembly protein AsmA</fullName>
    </submittedName>
</protein>
<dbReference type="NCBIfam" id="NF008091">
    <property type="entry name" value="PRK10833.1"/>
    <property type="match status" value="1"/>
</dbReference>
<dbReference type="GO" id="GO:0005886">
    <property type="term" value="C:plasma membrane"/>
    <property type="evidence" value="ECO:0007669"/>
    <property type="project" value="TreeGrafter"/>
</dbReference>
<evidence type="ECO:0000313" key="3">
    <source>
        <dbReference type="Proteomes" id="UP000216021"/>
    </source>
</evidence>
<evidence type="ECO:0000313" key="2">
    <source>
        <dbReference type="EMBL" id="OMQ25819.1"/>
    </source>
</evidence>
<gene>
    <name evidence="2" type="ORF">BMI79_05825</name>
</gene>
<organism evidence="2 3">
    <name type="scientific">Serratia oryzae</name>
    <dbReference type="NCBI Taxonomy" id="2034155"/>
    <lineage>
        <taxon>Bacteria</taxon>
        <taxon>Pseudomonadati</taxon>
        <taxon>Pseudomonadota</taxon>
        <taxon>Gammaproteobacteria</taxon>
        <taxon>Enterobacterales</taxon>
        <taxon>Yersiniaceae</taxon>
        <taxon>Serratia</taxon>
    </lineage>
</organism>
<feature type="domain" description="AsmA" evidence="1">
    <location>
        <begin position="3"/>
        <end position="195"/>
    </location>
</feature>
<comment type="caution">
    <text evidence="2">The sequence shown here is derived from an EMBL/GenBank/DDBJ whole genome shotgun (WGS) entry which is preliminary data.</text>
</comment>
<dbReference type="Proteomes" id="UP000216021">
    <property type="component" value="Unassembled WGS sequence"/>
</dbReference>
<dbReference type="AlphaFoldDB" id="A0A1S8CQ33"/>
<dbReference type="PANTHER" id="PTHR30441">
    <property type="entry name" value="DUF748 DOMAIN-CONTAINING PROTEIN"/>
    <property type="match status" value="1"/>
</dbReference>
<dbReference type="GO" id="GO:0090313">
    <property type="term" value="P:regulation of protein targeting to membrane"/>
    <property type="evidence" value="ECO:0007669"/>
    <property type="project" value="TreeGrafter"/>
</dbReference>
<dbReference type="InterPro" id="IPR052894">
    <property type="entry name" value="AsmA-related"/>
</dbReference>
<name>A0A1S8CQ33_9GAMM</name>
<dbReference type="OrthoDB" id="9766390at2"/>
<dbReference type="RefSeq" id="WP_076941245.1">
    <property type="nucleotide sequence ID" value="NZ_MOXD01000002.1"/>
</dbReference>
<reference evidence="2 3" key="1">
    <citation type="submission" date="2016-11" db="EMBL/GenBank/DDBJ databases">
        <title>Rahnella oryzae sp. nov., isolated from rice root.</title>
        <authorList>
            <person name="Zhang X.-X."/>
            <person name="Zhang J."/>
        </authorList>
    </citation>
    <scope>NUCLEOTIDE SEQUENCE [LARGE SCALE GENOMIC DNA]</scope>
    <source>
        <strain evidence="2 3">J11-6</strain>
    </source>
</reference>
<proteinExistence type="predicted"/>
<dbReference type="Pfam" id="PF05170">
    <property type="entry name" value="AsmA"/>
    <property type="match status" value="2"/>
</dbReference>
<dbReference type="PANTHER" id="PTHR30441:SF4">
    <property type="entry name" value="PROTEIN ASMA"/>
    <property type="match status" value="1"/>
</dbReference>
<keyword evidence="3" id="KW-1185">Reference proteome</keyword>
<accession>A0A1S8CQ33</accession>
<feature type="domain" description="AsmA" evidence="1">
    <location>
        <begin position="226"/>
        <end position="507"/>
    </location>
</feature>